<dbReference type="RefSeq" id="XP_008048373.1">
    <property type="nucleotide sequence ID" value="XM_008050182.1"/>
</dbReference>
<organism evidence="1 2">
    <name type="scientific">Carlito syrichta</name>
    <name type="common">Philippine tarsier</name>
    <name type="synonym">Tarsius syrichta</name>
    <dbReference type="NCBI Taxonomy" id="1868482"/>
    <lineage>
        <taxon>Eukaryota</taxon>
        <taxon>Metazoa</taxon>
        <taxon>Chordata</taxon>
        <taxon>Craniata</taxon>
        <taxon>Vertebrata</taxon>
        <taxon>Euteleostomi</taxon>
        <taxon>Mammalia</taxon>
        <taxon>Eutheria</taxon>
        <taxon>Euarchontoglires</taxon>
        <taxon>Primates</taxon>
        <taxon>Haplorrhini</taxon>
        <taxon>Tarsiiformes</taxon>
        <taxon>Tarsiidae</taxon>
        <taxon>Carlito</taxon>
    </lineage>
</organism>
<protein>
    <submittedName>
        <fullName evidence="2">Sodium-dependent phosphate transport protein 2A-like</fullName>
    </submittedName>
</protein>
<dbReference type="GeneID" id="103251590"/>
<dbReference type="KEGG" id="csyr:103251590"/>
<name>A0A1U7SW32_CARSF</name>
<dbReference type="AlphaFoldDB" id="A0A1U7SW32"/>
<evidence type="ECO:0000313" key="2">
    <source>
        <dbReference type="RefSeq" id="XP_008048373.1"/>
    </source>
</evidence>
<dbReference type="Proteomes" id="UP000189704">
    <property type="component" value="Unplaced"/>
</dbReference>
<dbReference type="OrthoDB" id="76259at2759"/>
<accession>A0A1U7SW32</accession>
<reference evidence="2" key="1">
    <citation type="submission" date="2025-08" db="UniProtKB">
        <authorList>
            <consortium name="RefSeq"/>
        </authorList>
    </citation>
    <scope>IDENTIFICATION</scope>
</reference>
<proteinExistence type="predicted"/>
<gene>
    <name evidence="2" type="primary">LOC103251590</name>
</gene>
<sequence>MVSYGERLGGPAVSPHPIRGGHVMRGAAFAYVPSPQVLHRIPGTSAYAFPSLAPVALAEHSCPCGEALERHDPLRAKLALEEEPQP</sequence>
<evidence type="ECO:0000313" key="1">
    <source>
        <dbReference type="Proteomes" id="UP000189704"/>
    </source>
</evidence>
<feature type="non-terminal residue" evidence="2">
    <location>
        <position position="86"/>
    </location>
</feature>
<keyword evidence="1" id="KW-1185">Reference proteome</keyword>